<sequence length="190" mass="20925">MGGSRNHKSGSSDGTYVGLIAIPSIVWTLAASISAPYSRPTILFSVSPSTATRPSTFRADYWESTPASSSHKARVRRSPAPSPAAFLFYANPKHHLFLSACWAVYIPIWDALGESRPLRESLSHWEPSAPRHRPLARLHPRPHPQFAGPQDVLHSRLLPATGSLVARFRARRSEDQQVVHDQKPINPVAG</sequence>
<feature type="transmembrane region" description="Helical" evidence="1">
    <location>
        <begin position="16"/>
        <end position="37"/>
    </location>
</feature>
<dbReference type="Proteomes" id="UP000292957">
    <property type="component" value="Unassembled WGS sequence"/>
</dbReference>
<reference evidence="2" key="1">
    <citation type="submission" date="2019-01" db="EMBL/GenBank/DDBJ databases">
        <title>Draft genome sequences of three monokaryotic isolates of the white-rot basidiomycete fungus Dichomitus squalens.</title>
        <authorList>
            <consortium name="DOE Joint Genome Institute"/>
            <person name="Lopez S.C."/>
            <person name="Andreopoulos B."/>
            <person name="Pangilinan J."/>
            <person name="Lipzen A."/>
            <person name="Riley R."/>
            <person name="Ahrendt S."/>
            <person name="Ng V."/>
            <person name="Barry K."/>
            <person name="Daum C."/>
            <person name="Grigoriev I.V."/>
            <person name="Hilden K.S."/>
            <person name="Makela M.R."/>
            <person name="de Vries R.P."/>
        </authorList>
    </citation>
    <scope>NUCLEOTIDE SEQUENCE [LARGE SCALE GENOMIC DNA]</scope>
    <source>
        <strain evidence="2">OM18370.1</strain>
    </source>
</reference>
<evidence type="ECO:0000313" key="2">
    <source>
        <dbReference type="EMBL" id="TBU31074.1"/>
    </source>
</evidence>
<gene>
    <name evidence="2" type="ORF">BD311DRAFT_146290</name>
</gene>
<dbReference type="EMBL" id="ML143401">
    <property type="protein sequence ID" value="TBU31074.1"/>
    <property type="molecule type" value="Genomic_DNA"/>
</dbReference>
<evidence type="ECO:0000256" key="1">
    <source>
        <dbReference type="SAM" id="Phobius"/>
    </source>
</evidence>
<accession>A0A4Q9MT65</accession>
<protein>
    <submittedName>
        <fullName evidence="2">Uncharacterized protein</fullName>
    </submittedName>
</protein>
<keyword evidence="1" id="KW-0472">Membrane</keyword>
<organism evidence="2">
    <name type="scientific">Dichomitus squalens</name>
    <dbReference type="NCBI Taxonomy" id="114155"/>
    <lineage>
        <taxon>Eukaryota</taxon>
        <taxon>Fungi</taxon>
        <taxon>Dikarya</taxon>
        <taxon>Basidiomycota</taxon>
        <taxon>Agaricomycotina</taxon>
        <taxon>Agaricomycetes</taxon>
        <taxon>Polyporales</taxon>
        <taxon>Polyporaceae</taxon>
        <taxon>Dichomitus</taxon>
    </lineage>
</organism>
<name>A0A4Q9MT65_9APHY</name>
<keyword evidence="1" id="KW-1133">Transmembrane helix</keyword>
<keyword evidence="1" id="KW-0812">Transmembrane</keyword>
<dbReference type="AlphaFoldDB" id="A0A4Q9MT65"/>
<proteinExistence type="predicted"/>